<keyword evidence="7" id="KW-0539">Nucleus</keyword>
<organism evidence="12 13">
    <name type="scientific">Folsomia candida</name>
    <name type="common">Springtail</name>
    <dbReference type="NCBI Taxonomy" id="158441"/>
    <lineage>
        <taxon>Eukaryota</taxon>
        <taxon>Metazoa</taxon>
        <taxon>Ecdysozoa</taxon>
        <taxon>Arthropoda</taxon>
        <taxon>Hexapoda</taxon>
        <taxon>Collembola</taxon>
        <taxon>Entomobryomorpha</taxon>
        <taxon>Isotomoidea</taxon>
        <taxon>Isotomidae</taxon>
        <taxon>Proisotominae</taxon>
        <taxon>Folsomia</taxon>
    </lineage>
</organism>
<dbReference type="OrthoDB" id="6077919at2759"/>
<evidence type="ECO:0000256" key="6">
    <source>
        <dbReference type="ARBA" id="ARBA00023163"/>
    </source>
</evidence>
<feature type="domain" description="C2H2-type" evidence="11">
    <location>
        <begin position="285"/>
        <end position="313"/>
    </location>
</feature>
<feature type="domain" description="C2H2-type" evidence="11">
    <location>
        <begin position="372"/>
        <end position="399"/>
    </location>
</feature>
<feature type="domain" description="C2H2-type" evidence="11">
    <location>
        <begin position="457"/>
        <end position="485"/>
    </location>
</feature>
<comment type="subcellular location">
    <subcellularLocation>
        <location evidence="1">Nucleus</location>
    </subcellularLocation>
</comment>
<dbReference type="InterPro" id="IPR036236">
    <property type="entry name" value="Znf_C2H2_sf"/>
</dbReference>
<keyword evidence="10" id="KW-0472">Membrane</keyword>
<dbReference type="PROSITE" id="PS00028">
    <property type="entry name" value="ZINC_FINGER_C2H2_1"/>
    <property type="match status" value="10"/>
</dbReference>
<dbReference type="PANTHER" id="PTHR24399:SF70">
    <property type="entry name" value="C2H2-TYPE DOMAIN-CONTAINING PROTEIN"/>
    <property type="match status" value="1"/>
</dbReference>
<feature type="domain" description="C2H2-type" evidence="11">
    <location>
        <begin position="428"/>
        <end position="456"/>
    </location>
</feature>
<proteinExistence type="predicted"/>
<dbReference type="AlphaFoldDB" id="A0A226D6K0"/>
<dbReference type="OMA" id="NHICHAC"/>
<evidence type="ECO:0000313" key="13">
    <source>
        <dbReference type="Proteomes" id="UP000198287"/>
    </source>
</evidence>
<dbReference type="Gene3D" id="3.30.160.60">
    <property type="entry name" value="Classic Zinc Finger"/>
    <property type="match status" value="7"/>
</dbReference>
<dbReference type="SMART" id="SM00355">
    <property type="entry name" value="ZnF_C2H2"/>
    <property type="match status" value="11"/>
</dbReference>
<evidence type="ECO:0000256" key="8">
    <source>
        <dbReference type="PROSITE-ProRule" id="PRU00042"/>
    </source>
</evidence>
<evidence type="ECO:0000256" key="7">
    <source>
        <dbReference type="ARBA" id="ARBA00023242"/>
    </source>
</evidence>
<accession>A0A226D6K0</accession>
<evidence type="ECO:0000256" key="5">
    <source>
        <dbReference type="ARBA" id="ARBA00023015"/>
    </source>
</evidence>
<keyword evidence="4" id="KW-0862">Zinc</keyword>
<keyword evidence="3" id="KW-0677">Repeat</keyword>
<evidence type="ECO:0000256" key="9">
    <source>
        <dbReference type="SAM" id="MobiDB-lite"/>
    </source>
</evidence>
<keyword evidence="6" id="KW-0804">Transcription</keyword>
<keyword evidence="8" id="KW-0863">Zinc-finger</keyword>
<feature type="domain" description="C2H2-type" evidence="11">
    <location>
        <begin position="315"/>
        <end position="344"/>
    </location>
</feature>
<comment type="caution">
    <text evidence="12">The sequence shown here is derived from an EMBL/GenBank/DDBJ whole genome shotgun (WGS) entry which is preliminary data.</text>
</comment>
<dbReference type="Pfam" id="PF00096">
    <property type="entry name" value="zf-C2H2"/>
    <property type="match status" value="2"/>
</dbReference>
<keyword evidence="5" id="KW-0805">Transcription regulation</keyword>
<feature type="domain" description="C2H2-type" evidence="11">
    <location>
        <begin position="256"/>
        <end position="281"/>
    </location>
</feature>
<evidence type="ECO:0000259" key="11">
    <source>
        <dbReference type="PROSITE" id="PS50157"/>
    </source>
</evidence>
<feature type="transmembrane region" description="Helical" evidence="10">
    <location>
        <begin position="597"/>
        <end position="615"/>
    </location>
</feature>
<dbReference type="GO" id="GO:0001227">
    <property type="term" value="F:DNA-binding transcription repressor activity, RNA polymerase II-specific"/>
    <property type="evidence" value="ECO:0007669"/>
    <property type="project" value="TreeGrafter"/>
</dbReference>
<dbReference type="SUPFAM" id="SSF57667">
    <property type="entry name" value="beta-beta-alpha zinc fingers"/>
    <property type="match status" value="5"/>
</dbReference>
<gene>
    <name evidence="12" type="ORF">Fcan01_24837</name>
</gene>
<dbReference type="EMBL" id="LNIX01000034">
    <property type="protein sequence ID" value="OXA40367.1"/>
    <property type="molecule type" value="Genomic_DNA"/>
</dbReference>
<keyword evidence="2" id="KW-0479">Metal-binding</keyword>
<dbReference type="InterPro" id="IPR013087">
    <property type="entry name" value="Znf_C2H2_type"/>
</dbReference>
<feature type="domain" description="C2H2-type" evidence="11">
    <location>
        <begin position="485"/>
        <end position="512"/>
    </location>
</feature>
<protein>
    <submittedName>
        <fullName evidence="12">Endothelial zinc finger protein induced by tumor necrosis factor alpha</fullName>
    </submittedName>
</protein>
<feature type="compositionally biased region" description="Acidic residues" evidence="9">
    <location>
        <begin position="192"/>
        <end position="201"/>
    </location>
</feature>
<feature type="region of interest" description="Disordered" evidence="9">
    <location>
        <begin position="148"/>
        <end position="252"/>
    </location>
</feature>
<keyword evidence="10" id="KW-0812">Transmembrane</keyword>
<keyword evidence="10" id="KW-1133">Transmembrane helix</keyword>
<dbReference type="GO" id="GO:0008270">
    <property type="term" value="F:zinc ion binding"/>
    <property type="evidence" value="ECO:0007669"/>
    <property type="project" value="UniProtKB-KW"/>
</dbReference>
<dbReference type="GO" id="GO:0000978">
    <property type="term" value="F:RNA polymerase II cis-regulatory region sequence-specific DNA binding"/>
    <property type="evidence" value="ECO:0007669"/>
    <property type="project" value="TreeGrafter"/>
</dbReference>
<feature type="domain" description="C2H2-type" evidence="11">
    <location>
        <begin position="513"/>
        <end position="540"/>
    </location>
</feature>
<dbReference type="GO" id="GO:0005654">
    <property type="term" value="C:nucleoplasm"/>
    <property type="evidence" value="ECO:0007669"/>
    <property type="project" value="TreeGrafter"/>
</dbReference>
<evidence type="ECO:0000313" key="12">
    <source>
        <dbReference type="EMBL" id="OXA40367.1"/>
    </source>
</evidence>
<dbReference type="Proteomes" id="UP000198287">
    <property type="component" value="Unassembled WGS sequence"/>
</dbReference>
<evidence type="ECO:0000256" key="3">
    <source>
        <dbReference type="ARBA" id="ARBA00022737"/>
    </source>
</evidence>
<evidence type="ECO:0000256" key="1">
    <source>
        <dbReference type="ARBA" id="ARBA00004123"/>
    </source>
</evidence>
<evidence type="ECO:0000256" key="4">
    <source>
        <dbReference type="ARBA" id="ARBA00022833"/>
    </source>
</evidence>
<dbReference type="PANTHER" id="PTHR24399">
    <property type="entry name" value="ZINC FINGER AND BTB DOMAIN-CONTAINING"/>
    <property type="match status" value="1"/>
</dbReference>
<sequence length="663" mass="75564">MPIYPCLLCLSSLDKDNRPLPAKKVTIKAQIVRLYDLLVPQHRTSSPHQSIIAEIEDTDGFKLCQNCFLSAKEIEKIKQQVSQLEEKIVKKVQELRKTVSNSFQKDETIGESLQKVRKSLLSPDEETEQILPDFEIKLEDESCLMNNHEEQFPPQNDIPCPPSPTPSNHSDDKEDPLLCSEDKDDPLFSLNEGDELTDSGDDDHTTSDDDSDFCITPDNDETTGNQSVSKSDQEDPPYSPPKPKRSKNDDKSRYKYSCGVCLSKFRRARLLRLHLRTEHQGFCQFQCQVCQNKYESQGLLDSHMIVRHETEEKSFFCTKSECGKGFTLELNFLSHMRRHKVDKSKIVVCSVCDVRFVNQAYLDKHASVHATWKCDFCEITLGTKNSWQRHVRTHTGEKPVKCDQCEESFIDKRTRRKHVIRRHTTVQHLCSLCGKGFPFKYSLKLHVQKVHENLKRYECSECGEKFQTGSSLKAHTIREHNADPFVCDECGDTFTGTEGLKSHKVLHSGIKKHQCHICGAGFYLKKALTQHLVSHSDVRNHICHACGGRFKAKKNLDRHLTRVHKLDVEKTREVGGLRKKRQMQPEVVRNFSTNKTMATFVLLIAFLVLGLATLMKAAPTSWQCAMLCALYNACMDVGSPNCGRPPVGCDCEDWKNLGNTCNN</sequence>
<dbReference type="PROSITE" id="PS50157">
    <property type="entry name" value="ZINC_FINGER_C2H2_2"/>
    <property type="match status" value="9"/>
</dbReference>
<evidence type="ECO:0000256" key="2">
    <source>
        <dbReference type="ARBA" id="ARBA00022723"/>
    </source>
</evidence>
<evidence type="ECO:0000256" key="10">
    <source>
        <dbReference type="SAM" id="Phobius"/>
    </source>
</evidence>
<keyword evidence="13" id="KW-1185">Reference proteome</keyword>
<feature type="domain" description="C2H2-type" evidence="11">
    <location>
        <begin position="541"/>
        <end position="569"/>
    </location>
</feature>
<reference evidence="12 13" key="1">
    <citation type="submission" date="2015-12" db="EMBL/GenBank/DDBJ databases">
        <title>The genome of Folsomia candida.</title>
        <authorList>
            <person name="Faddeeva A."/>
            <person name="Derks M.F."/>
            <person name="Anvar Y."/>
            <person name="Smit S."/>
            <person name="Van Straalen N."/>
            <person name="Roelofs D."/>
        </authorList>
    </citation>
    <scope>NUCLEOTIDE SEQUENCE [LARGE SCALE GENOMIC DNA]</scope>
    <source>
        <strain evidence="12 13">VU population</strain>
        <tissue evidence="12">Whole body</tissue>
    </source>
</reference>
<name>A0A226D6K0_FOLCA</name>